<dbReference type="GO" id="GO:0016020">
    <property type="term" value="C:membrane"/>
    <property type="evidence" value="ECO:0007669"/>
    <property type="project" value="InterPro"/>
</dbReference>
<dbReference type="PANTHER" id="PTHR24421:SF58">
    <property type="entry name" value="SIGNAL TRANSDUCTION HISTIDINE-PROTEIN KINASE_PHOSPHATASE UHPB"/>
    <property type="match status" value="1"/>
</dbReference>
<keyword evidence="1" id="KW-0808">Transferase</keyword>
<dbReference type="InterPro" id="IPR036890">
    <property type="entry name" value="HATPase_C_sf"/>
</dbReference>
<evidence type="ECO:0000256" key="1">
    <source>
        <dbReference type="ARBA" id="ARBA00022679"/>
    </source>
</evidence>
<dbReference type="InterPro" id="IPR013767">
    <property type="entry name" value="PAS_fold"/>
</dbReference>
<dbReference type="OrthoDB" id="9764154at2"/>
<feature type="transmembrane region" description="Helical" evidence="5">
    <location>
        <begin position="71"/>
        <end position="92"/>
    </location>
</feature>
<evidence type="ECO:0000256" key="4">
    <source>
        <dbReference type="SAM" id="Coils"/>
    </source>
</evidence>
<dbReference type="GO" id="GO:0046983">
    <property type="term" value="F:protein dimerization activity"/>
    <property type="evidence" value="ECO:0007669"/>
    <property type="project" value="InterPro"/>
</dbReference>
<evidence type="ECO:0000313" key="9">
    <source>
        <dbReference type="Proteomes" id="UP000281738"/>
    </source>
</evidence>
<keyword evidence="5" id="KW-1133">Transmembrane helix</keyword>
<dbReference type="PANTHER" id="PTHR24421">
    <property type="entry name" value="NITRATE/NITRITE SENSOR PROTEIN NARX-RELATED"/>
    <property type="match status" value="1"/>
</dbReference>
<feature type="domain" description="Histidine kinase" evidence="6">
    <location>
        <begin position="499"/>
        <end position="691"/>
    </location>
</feature>
<organism evidence="8 9">
    <name type="scientific">Nocardioides aurantiacus</name>
    <dbReference type="NCBI Taxonomy" id="86796"/>
    <lineage>
        <taxon>Bacteria</taxon>
        <taxon>Bacillati</taxon>
        <taxon>Actinomycetota</taxon>
        <taxon>Actinomycetes</taxon>
        <taxon>Propionibacteriales</taxon>
        <taxon>Nocardioidaceae</taxon>
        <taxon>Nocardioides</taxon>
    </lineage>
</organism>
<accession>A0A3N2CTE8</accession>
<dbReference type="Pfam" id="PF00989">
    <property type="entry name" value="PAS"/>
    <property type="match status" value="1"/>
</dbReference>
<dbReference type="GO" id="GO:0006355">
    <property type="term" value="P:regulation of DNA-templated transcription"/>
    <property type="evidence" value="ECO:0007669"/>
    <property type="project" value="InterPro"/>
</dbReference>
<name>A0A3N2CTE8_9ACTN</name>
<comment type="caution">
    <text evidence="8">The sequence shown here is derived from an EMBL/GenBank/DDBJ whole genome shotgun (WGS) entry which is preliminary data.</text>
</comment>
<reference evidence="8 9" key="1">
    <citation type="submission" date="2018-11" db="EMBL/GenBank/DDBJ databases">
        <title>Sequencing the genomes of 1000 actinobacteria strains.</title>
        <authorList>
            <person name="Klenk H.-P."/>
        </authorList>
    </citation>
    <scope>NUCLEOTIDE SEQUENCE [LARGE SCALE GENOMIC DNA]</scope>
    <source>
        <strain evidence="8 9">DSM 12652</strain>
    </source>
</reference>
<keyword evidence="2" id="KW-0418">Kinase</keyword>
<feature type="domain" description="PAS" evidence="7">
    <location>
        <begin position="345"/>
        <end position="385"/>
    </location>
</feature>
<dbReference type="NCBIfam" id="TIGR00229">
    <property type="entry name" value="sensory_box"/>
    <property type="match status" value="1"/>
</dbReference>
<sequence length="698" mass="74200">MSVVRRPLAVRVLITGVVLVGVVFAVTTVPGVRSRPGFWVPVDGWLQGTAYVLMAALVVLRPLLVRRDRLLWGLVAAAMTARSIAFLLFFSVVRTQQPIPYPSVSDGFWITSALLLLVALASRARHGRALALSRLLLLDGLVGALAAAGLALAVVVPVLRAADAPGTPPAAVGVNLAYPLLDVVALVLVAALVAAGCRAERPDLVLLSGIVVSAAVDVTYLLMVNEGVWRPGTPVSALAYVGTALVCLAPWSSAAALQERPEPGAAEEPDQLTRSITAPGIAWTAALAVFSLVGLLVVGLVDDRPSAVAQVLLTSAVVVAMGRGLLTLREDQQETDTMLGSSALERQRFAALVEASDDFIAIAGLDGRLLYLNPAGRELTGISADADVRGMGYEAFRPDEELERTRSVAMPQLRSSGHFESRTWLRHQAGRPPVPVLSHSFVMRSPATGTAFALGSIQRDVTDMDQAEQRLQQLADERQELLTRLVEVQDDERARIAADVHDDSVQALAAVQLRLGLLERQLAELLDDDQRRSLETVQETVAGATGRLRHLLFDLESPARRTDLVTALEEAASYVLGEVGVGWTVDGHGATSLPEATRVTAYRVAKEALVNVRKHAEASHVHVEVRTDEHGVAVSVLDDGRGIAPGHDESRPGHLGLAGMRDRATVAGGDLEVGAGPEGGTRLRLWLPLPSTGEVLAQ</sequence>
<keyword evidence="4" id="KW-0175">Coiled coil</keyword>
<dbReference type="InterPro" id="IPR011712">
    <property type="entry name" value="Sig_transdc_His_kin_sub3_dim/P"/>
</dbReference>
<feature type="transmembrane region" description="Helical" evidence="5">
    <location>
        <begin position="44"/>
        <end position="64"/>
    </location>
</feature>
<dbReference type="InterPro" id="IPR005467">
    <property type="entry name" value="His_kinase_dom"/>
</dbReference>
<feature type="coiled-coil region" evidence="4">
    <location>
        <begin position="457"/>
        <end position="528"/>
    </location>
</feature>
<keyword evidence="5" id="KW-0812">Transmembrane</keyword>
<dbReference type="AlphaFoldDB" id="A0A3N2CTE8"/>
<proteinExistence type="predicted"/>
<feature type="transmembrane region" description="Helical" evidence="5">
    <location>
        <begin position="136"/>
        <end position="156"/>
    </location>
</feature>
<dbReference type="Gene3D" id="3.30.450.20">
    <property type="entry name" value="PAS domain"/>
    <property type="match status" value="1"/>
</dbReference>
<dbReference type="Gene3D" id="1.20.5.1930">
    <property type="match status" value="1"/>
</dbReference>
<dbReference type="Gene3D" id="3.30.565.10">
    <property type="entry name" value="Histidine kinase-like ATPase, C-terminal domain"/>
    <property type="match status" value="1"/>
</dbReference>
<evidence type="ECO:0000259" key="7">
    <source>
        <dbReference type="PROSITE" id="PS50112"/>
    </source>
</evidence>
<gene>
    <name evidence="8" type="ORF">EDD33_1660</name>
</gene>
<feature type="transmembrane region" description="Helical" evidence="5">
    <location>
        <begin position="107"/>
        <end position="124"/>
    </location>
</feature>
<dbReference type="SUPFAM" id="SSF55785">
    <property type="entry name" value="PYP-like sensor domain (PAS domain)"/>
    <property type="match status" value="1"/>
</dbReference>
<dbReference type="InterPro" id="IPR035965">
    <property type="entry name" value="PAS-like_dom_sf"/>
</dbReference>
<dbReference type="CDD" id="cd16917">
    <property type="entry name" value="HATPase_UhpB-NarQ-NarX-like"/>
    <property type="match status" value="1"/>
</dbReference>
<evidence type="ECO:0000256" key="2">
    <source>
        <dbReference type="ARBA" id="ARBA00022777"/>
    </source>
</evidence>
<dbReference type="CDD" id="cd00130">
    <property type="entry name" value="PAS"/>
    <property type="match status" value="1"/>
</dbReference>
<dbReference type="SMART" id="SM00387">
    <property type="entry name" value="HATPase_c"/>
    <property type="match status" value="1"/>
</dbReference>
<dbReference type="PROSITE" id="PS50109">
    <property type="entry name" value="HIS_KIN"/>
    <property type="match status" value="1"/>
</dbReference>
<feature type="transmembrane region" description="Helical" evidence="5">
    <location>
        <begin position="235"/>
        <end position="257"/>
    </location>
</feature>
<dbReference type="SMART" id="SM00091">
    <property type="entry name" value="PAS"/>
    <property type="match status" value="1"/>
</dbReference>
<keyword evidence="3" id="KW-0902">Two-component regulatory system</keyword>
<evidence type="ECO:0000313" key="8">
    <source>
        <dbReference type="EMBL" id="ROR90812.1"/>
    </source>
</evidence>
<dbReference type="InterPro" id="IPR050482">
    <property type="entry name" value="Sensor_HK_TwoCompSys"/>
</dbReference>
<feature type="transmembrane region" description="Helical" evidence="5">
    <location>
        <begin position="204"/>
        <end position="223"/>
    </location>
</feature>
<dbReference type="EMBL" id="RKHO01000001">
    <property type="protein sequence ID" value="ROR90812.1"/>
    <property type="molecule type" value="Genomic_DNA"/>
</dbReference>
<dbReference type="RefSeq" id="WP_123389978.1">
    <property type="nucleotide sequence ID" value="NZ_RKHO01000001.1"/>
</dbReference>
<evidence type="ECO:0000256" key="5">
    <source>
        <dbReference type="SAM" id="Phobius"/>
    </source>
</evidence>
<dbReference type="GO" id="GO:0000155">
    <property type="term" value="F:phosphorelay sensor kinase activity"/>
    <property type="evidence" value="ECO:0007669"/>
    <property type="project" value="InterPro"/>
</dbReference>
<dbReference type="Pfam" id="PF07730">
    <property type="entry name" value="HisKA_3"/>
    <property type="match status" value="1"/>
</dbReference>
<dbReference type="Pfam" id="PF02518">
    <property type="entry name" value="HATPase_c"/>
    <property type="match status" value="1"/>
</dbReference>
<dbReference type="InterPro" id="IPR003594">
    <property type="entry name" value="HATPase_dom"/>
</dbReference>
<feature type="transmembrane region" description="Helical" evidence="5">
    <location>
        <begin position="12"/>
        <end position="32"/>
    </location>
</feature>
<dbReference type="SUPFAM" id="SSF55874">
    <property type="entry name" value="ATPase domain of HSP90 chaperone/DNA topoisomerase II/histidine kinase"/>
    <property type="match status" value="1"/>
</dbReference>
<evidence type="ECO:0000256" key="3">
    <source>
        <dbReference type="ARBA" id="ARBA00023012"/>
    </source>
</evidence>
<dbReference type="Proteomes" id="UP000281738">
    <property type="component" value="Unassembled WGS sequence"/>
</dbReference>
<dbReference type="PROSITE" id="PS50112">
    <property type="entry name" value="PAS"/>
    <property type="match status" value="1"/>
</dbReference>
<feature type="transmembrane region" description="Helical" evidence="5">
    <location>
        <begin position="176"/>
        <end position="197"/>
    </location>
</feature>
<evidence type="ECO:0000259" key="6">
    <source>
        <dbReference type="PROSITE" id="PS50109"/>
    </source>
</evidence>
<protein>
    <submittedName>
        <fullName evidence="8">PAS domain S-box-containing protein</fullName>
    </submittedName>
</protein>
<feature type="transmembrane region" description="Helical" evidence="5">
    <location>
        <begin position="278"/>
        <end position="301"/>
    </location>
</feature>
<keyword evidence="5" id="KW-0472">Membrane</keyword>
<keyword evidence="9" id="KW-1185">Reference proteome</keyword>
<dbReference type="InterPro" id="IPR000014">
    <property type="entry name" value="PAS"/>
</dbReference>